<sequence length="62" mass="6637">MLVFILMNHYVCTGDCEAEESKAGVCMAAGCTKEGEPLVACTCEDGLHEKVLGDNALEENDE</sequence>
<dbReference type="Proteomes" id="UP000177943">
    <property type="component" value="Unassembled WGS sequence"/>
</dbReference>
<dbReference type="AlphaFoldDB" id="A0A1G2MTM2"/>
<dbReference type="EMBL" id="MHRP01000020">
    <property type="protein sequence ID" value="OHA27215.1"/>
    <property type="molecule type" value="Genomic_DNA"/>
</dbReference>
<organism evidence="1 2">
    <name type="scientific">Candidatus Taylorbacteria bacterium RIFCSPHIGHO2_02_FULL_45_35</name>
    <dbReference type="NCBI Taxonomy" id="1802311"/>
    <lineage>
        <taxon>Bacteria</taxon>
        <taxon>Candidatus Tayloriibacteriota</taxon>
    </lineage>
</organism>
<name>A0A1G2MTM2_9BACT</name>
<proteinExistence type="predicted"/>
<evidence type="ECO:0000313" key="2">
    <source>
        <dbReference type="Proteomes" id="UP000177943"/>
    </source>
</evidence>
<gene>
    <name evidence="1" type="ORF">A3D56_02035</name>
</gene>
<comment type="caution">
    <text evidence="1">The sequence shown here is derived from an EMBL/GenBank/DDBJ whole genome shotgun (WGS) entry which is preliminary data.</text>
</comment>
<evidence type="ECO:0000313" key="1">
    <source>
        <dbReference type="EMBL" id="OHA27215.1"/>
    </source>
</evidence>
<accession>A0A1G2MTM2</accession>
<protein>
    <submittedName>
        <fullName evidence="1">Uncharacterized protein</fullName>
    </submittedName>
</protein>
<reference evidence="1 2" key="1">
    <citation type="journal article" date="2016" name="Nat. Commun.">
        <title>Thousands of microbial genomes shed light on interconnected biogeochemical processes in an aquifer system.</title>
        <authorList>
            <person name="Anantharaman K."/>
            <person name="Brown C.T."/>
            <person name="Hug L.A."/>
            <person name="Sharon I."/>
            <person name="Castelle C.J."/>
            <person name="Probst A.J."/>
            <person name="Thomas B.C."/>
            <person name="Singh A."/>
            <person name="Wilkins M.J."/>
            <person name="Karaoz U."/>
            <person name="Brodie E.L."/>
            <person name="Williams K.H."/>
            <person name="Hubbard S.S."/>
            <person name="Banfield J.F."/>
        </authorList>
    </citation>
    <scope>NUCLEOTIDE SEQUENCE [LARGE SCALE GENOMIC DNA]</scope>
</reference>